<accession>A0A0D7WWQ6</accession>
<protein>
    <submittedName>
        <fullName evidence="1">Uncharacterized protein</fullName>
    </submittedName>
</protein>
<keyword evidence="2" id="KW-1185">Reference proteome</keyword>
<evidence type="ECO:0000313" key="2">
    <source>
        <dbReference type="Proteomes" id="UP000032534"/>
    </source>
</evidence>
<proteinExistence type="predicted"/>
<comment type="caution">
    <text evidence="1">The sequence shown here is derived from an EMBL/GenBank/DDBJ whole genome shotgun (WGS) entry which is preliminary data.</text>
</comment>
<dbReference type="RefSeq" id="WP_044648491.1">
    <property type="nucleotide sequence ID" value="NZ_JTHP01000065.1"/>
</dbReference>
<dbReference type="EMBL" id="JTHP01000065">
    <property type="protein sequence ID" value="KJD43163.1"/>
    <property type="molecule type" value="Genomic_DNA"/>
</dbReference>
<dbReference type="AlphaFoldDB" id="A0A0D7WWQ6"/>
<sequence>MLKVLYSFVCDHVVSRKIEDKNYDFSALGILDKRTFDSLPVKLENEIFFVVGVTGEEGDDGKDVYLNVRGKDIRFNLPLFNYSFNGYDEITVFNINFNEFPVNVEGTVYFEIHYNNKVISSYPVKFLRKEVR</sequence>
<gene>
    <name evidence="1" type="ORF">QD47_24015</name>
</gene>
<dbReference type="Proteomes" id="UP000032534">
    <property type="component" value="Unassembled WGS sequence"/>
</dbReference>
<name>A0A0D7WWQ6_9BACL</name>
<dbReference type="PATRIC" id="fig|159743.3.peg.5330"/>
<dbReference type="OrthoDB" id="2674568at2"/>
<evidence type="ECO:0000313" key="1">
    <source>
        <dbReference type="EMBL" id="KJD43163.1"/>
    </source>
</evidence>
<reference evidence="1 2" key="1">
    <citation type="submission" date="2014-11" db="EMBL/GenBank/DDBJ databases">
        <title>Draft Genome Sequences of Paenibacillus polymyxa NRRL B-30509 and Paenibacillus terrae NRRL B-30644, Strains from a Poultry Environment that Produce Tridecaptin A and Paenicidins.</title>
        <authorList>
            <person name="van Belkum M.J."/>
            <person name="Lohans C.T."/>
            <person name="Vederas J.C."/>
        </authorList>
    </citation>
    <scope>NUCLEOTIDE SEQUENCE [LARGE SCALE GENOMIC DNA]</scope>
    <source>
        <strain evidence="1 2">NRRL B-30644</strain>
    </source>
</reference>
<organism evidence="1 2">
    <name type="scientific">Paenibacillus terrae</name>
    <dbReference type="NCBI Taxonomy" id="159743"/>
    <lineage>
        <taxon>Bacteria</taxon>
        <taxon>Bacillati</taxon>
        <taxon>Bacillota</taxon>
        <taxon>Bacilli</taxon>
        <taxon>Bacillales</taxon>
        <taxon>Paenibacillaceae</taxon>
        <taxon>Paenibacillus</taxon>
    </lineage>
</organism>